<dbReference type="RefSeq" id="XP_018705300.1">
    <property type="nucleotide sequence ID" value="XM_018847720.1"/>
</dbReference>
<name>A0A167YFX4_CORFA</name>
<evidence type="ECO:0000313" key="2">
    <source>
        <dbReference type="Proteomes" id="UP000076744"/>
    </source>
</evidence>
<dbReference type="Gene3D" id="3.80.10.10">
    <property type="entry name" value="Ribonuclease Inhibitor"/>
    <property type="match status" value="1"/>
</dbReference>
<gene>
    <name evidence="1" type="ORF">ISF_04114</name>
</gene>
<evidence type="ECO:0000313" key="1">
    <source>
        <dbReference type="EMBL" id="OAA66276.1"/>
    </source>
</evidence>
<dbReference type="EMBL" id="AZHB01000008">
    <property type="protein sequence ID" value="OAA66276.1"/>
    <property type="molecule type" value="Genomic_DNA"/>
</dbReference>
<proteinExistence type="predicted"/>
<protein>
    <recommendedName>
        <fullName evidence="3">F-box domain-containing protein</fullName>
    </recommendedName>
</protein>
<comment type="caution">
    <text evidence="1">The sequence shown here is derived from an EMBL/GenBank/DDBJ whole genome shotgun (WGS) entry which is preliminary data.</text>
</comment>
<dbReference type="Proteomes" id="UP000076744">
    <property type="component" value="Unassembled WGS sequence"/>
</dbReference>
<dbReference type="AlphaFoldDB" id="A0A167YFX4"/>
<accession>A0A167YFX4</accession>
<dbReference type="InterPro" id="IPR032675">
    <property type="entry name" value="LRR_dom_sf"/>
</dbReference>
<evidence type="ECO:0008006" key="3">
    <source>
        <dbReference type="Google" id="ProtNLM"/>
    </source>
</evidence>
<sequence>MESIINRLPWRDVTSAAQVSQHFSHHATNRIWAELPWSDTEPWGLDMDTVHPSRRQVYASKVRSLVLSSSRRPAAPGHHGLRFHNLRHLRLCEYGLDAHSRPPLAPYLASDRLWNVTLEDCAVDAALLGTLAPRCRRLRELCLERDHWPAAAPREPRHPNWRGDGVFVFPAMLRRLELRADTAALTEAFERLAPLTPDSSQLVEAVLSPTTVSLLSSLDTTSPGRVVLNVPRWPSWVIMEPLLLFKHLTHLFLEFNGSNVSLRAPQMMLLCELPALTNIGIRRCPFIAATADDIRLELSVAQFTAWISHFPALRTLKLGARAPDPYDEALIALGTVCRQLVNCQWPGLINFSSLQLDSREDCLFPNLWTFCCPHGARTSSLPNRFPRNISHITELAIILFRHFPILMHFEIENVGQDEGVNAVEHAFNAITGDR</sequence>
<dbReference type="GeneID" id="30020406"/>
<keyword evidence="2" id="KW-1185">Reference proteome</keyword>
<reference evidence="1 2" key="1">
    <citation type="journal article" date="2016" name="Genome Biol. Evol.">
        <title>Divergent and convergent evolution of fungal pathogenicity.</title>
        <authorList>
            <person name="Shang Y."/>
            <person name="Xiao G."/>
            <person name="Zheng P."/>
            <person name="Cen K."/>
            <person name="Zhan S."/>
            <person name="Wang C."/>
        </authorList>
    </citation>
    <scope>NUCLEOTIDE SEQUENCE [LARGE SCALE GENOMIC DNA]</scope>
    <source>
        <strain evidence="1 2">ARSEF 2679</strain>
    </source>
</reference>
<dbReference type="SUPFAM" id="SSF52047">
    <property type="entry name" value="RNI-like"/>
    <property type="match status" value="1"/>
</dbReference>
<organism evidence="1 2">
    <name type="scientific">Cordyceps fumosorosea (strain ARSEF 2679)</name>
    <name type="common">Isaria fumosorosea</name>
    <dbReference type="NCBI Taxonomy" id="1081104"/>
    <lineage>
        <taxon>Eukaryota</taxon>
        <taxon>Fungi</taxon>
        <taxon>Dikarya</taxon>
        <taxon>Ascomycota</taxon>
        <taxon>Pezizomycotina</taxon>
        <taxon>Sordariomycetes</taxon>
        <taxon>Hypocreomycetidae</taxon>
        <taxon>Hypocreales</taxon>
        <taxon>Cordycipitaceae</taxon>
        <taxon>Cordyceps</taxon>
    </lineage>
</organism>